<reference evidence="2" key="2">
    <citation type="submission" date="2013-09" db="EMBL/GenBank/DDBJ databases">
        <title>Draft genome sequence of Anaerotruncus colihominis(DSM 17241).</title>
        <authorList>
            <person name="Sudarsanam P."/>
            <person name="Ley R."/>
            <person name="Guruge J."/>
            <person name="Turnbaugh P.J."/>
            <person name="Mahowald M."/>
            <person name="Liep D."/>
            <person name="Gordon J."/>
        </authorList>
    </citation>
    <scope>NUCLEOTIDE SEQUENCE</scope>
    <source>
        <strain evidence="2">DSM 17241</strain>
    </source>
</reference>
<sequence>MEKRMDLRKSFLSGKEGKRGNPDGFQAFPTRSEREIFRQDMYVSHWCSS</sequence>
<reference evidence="2" key="1">
    <citation type="submission" date="2007-11" db="EMBL/GenBank/DDBJ databases">
        <authorList>
            <person name="Fulton L."/>
            <person name="Clifton S."/>
            <person name="Fulton B."/>
            <person name="Xu J."/>
            <person name="Minx P."/>
            <person name="Pepin K.H."/>
            <person name="Johnson M."/>
            <person name="Thiruvilangam P."/>
            <person name="Bhonagiri V."/>
            <person name="Nash W.E."/>
            <person name="Mardis E.R."/>
            <person name="Wilson R.K."/>
        </authorList>
    </citation>
    <scope>NUCLEOTIDE SEQUENCE [LARGE SCALE GENOMIC DNA]</scope>
    <source>
        <strain evidence="2">DSM 17241</strain>
    </source>
</reference>
<accession>B0P6J0</accession>
<proteinExistence type="predicted"/>
<dbReference type="AlphaFoldDB" id="B0P6J0"/>
<dbReference type="EMBL" id="ABGD02000005">
    <property type="protein sequence ID" value="EDS12815.1"/>
    <property type="molecule type" value="Genomic_DNA"/>
</dbReference>
<feature type="compositionally biased region" description="Basic and acidic residues" evidence="1">
    <location>
        <begin position="1"/>
        <end position="21"/>
    </location>
</feature>
<dbReference type="Proteomes" id="UP000003803">
    <property type="component" value="Unassembled WGS sequence"/>
</dbReference>
<evidence type="ECO:0000313" key="2">
    <source>
        <dbReference type="EMBL" id="EDS12815.1"/>
    </source>
</evidence>
<organism evidence="2 3">
    <name type="scientific">Anaerotruncus colihominis DSM 17241</name>
    <dbReference type="NCBI Taxonomy" id="445972"/>
    <lineage>
        <taxon>Bacteria</taxon>
        <taxon>Bacillati</taxon>
        <taxon>Bacillota</taxon>
        <taxon>Clostridia</taxon>
        <taxon>Eubacteriales</taxon>
        <taxon>Oscillospiraceae</taxon>
        <taxon>Anaerotruncus</taxon>
    </lineage>
</organism>
<gene>
    <name evidence="2" type="ORF">ANACOL_00367</name>
</gene>
<evidence type="ECO:0000313" key="3">
    <source>
        <dbReference type="Proteomes" id="UP000003803"/>
    </source>
</evidence>
<name>B0P6J0_9FIRM</name>
<dbReference type="HOGENOM" id="CLU_3131634_0_0_9"/>
<comment type="caution">
    <text evidence="2">The sequence shown here is derived from an EMBL/GenBank/DDBJ whole genome shotgun (WGS) entry which is preliminary data.</text>
</comment>
<feature type="region of interest" description="Disordered" evidence="1">
    <location>
        <begin position="1"/>
        <end position="28"/>
    </location>
</feature>
<evidence type="ECO:0000256" key="1">
    <source>
        <dbReference type="SAM" id="MobiDB-lite"/>
    </source>
</evidence>
<protein>
    <submittedName>
        <fullName evidence="2">Uncharacterized protein</fullName>
    </submittedName>
</protein>
<keyword evidence="3" id="KW-1185">Reference proteome</keyword>